<dbReference type="InterPro" id="IPR023561">
    <property type="entry name" value="Carbonic_anhydrase_a-class"/>
</dbReference>
<evidence type="ECO:0000256" key="1">
    <source>
        <dbReference type="ARBA" id="ARBA00010718"/>
    </source>
</evidence>
<evidence type="ECO:0000256" key="6">
    <source>
        <dbReference type="ARBA" id="ARBA00048348"/>
    </source>
</evidence>
<organism evidence="9 10">
    <name type="scientific">Phialemonium thermophilum</name>
    <dbReference type="NCBI Taxonomy" id="223376"/>
    <lineage>
        <taxon>Eukaryota</taxon>
        <taxon>Fungi</taxon>
        <taxon>Dikarya</taxon>
        <taxon>Ascomycota</taxon>
        <taxon>Pezizomycotina</taxon>
        <taxon>Sordariomycetes</taxon>
        <taxon>Sordariomycetidae</taxon>
        <taxon>Cephalothecales</taxon>
        <taxon>Cephalothecaceae</taxon>
        <taxon>Phialemonium</taxon>
    </lineage>
</organism>
<feature type="chain" id="PRO_5045595409" description="carbonic anhydrase" evidence="7">
    <location>
        <begin position="20"/>
        <end position="336"/>
    </location>
</feature>
<keyword evidence="4" id="KW-0862">Zinc</keyword>
<feature type="signal peptide" evidence="7">
    <location>
        <begin position="1"/>
        <end position="19"/>
    </location>
</feature>
<evidence type="ECO:0000313" key="10">
    <source>
        <dbReference type="Proteomes" id="UP001586593"/>
    </source>
</evidence>
<dbReference type="CDD" id="cd03124">
    <property type="entry name" value="alpha_CA_prokaryotic_like"/>
    <property type="match status" value="1"/>
</dbReference>
<evidence type="ECO:0000313" key="9">
    <source>
        <dbReference type="EMBL" id="KAL1844991.1"/>
    </source>
</evidence>
<dbReference type="PANTHER" id="PTHR18952:SF265">
    <property type="entry name" value="CARBONIC ANHYDRASE"/>
    <property type="match status" value="1"/>
</dbReference>
<dbReference type="EC" id="4.2.1.1" evidence="2"/>
<gene>
    <name evidence="9" type="ORF">VTK73DRAFT_1381</name>
</gene>
<dbReference type="InterPro" id="IPR001148">
    <property type="entry name" value="CA_dom"/>
</dbReference>
<dbReference type="Gene3D" id="3.10.200.10">
    <property type="entry name" value="Alpha carbonic anhydrase"/>
    <property type="match status" value="1"/>
</dbReference>
<evidence type="ECO:0000256" key="2">
    <source>
        <dbReference type="ARBA" id="ARBA00012925"/>
    </source>
</evidence>
<feature type="domain" description="Alpha-carbonic anhydrase" evidence="8">
    <location>
        <begin position="39"/>
        <end position="336"/>
    </location>
</feature>
<evidence type="ECO:0000256" key="4">
    <source>
        <dbReference type="ARBA" id="ARBA00022833"/>
    </source>
</evidence>
<keyword evidence="5" id="KW-0456">Lyase</keyword>
<keyword evidence="10" id="KW-1185">Reference proteome</keyword>
<proteinExistence type="inferred from homology"/>
<dbReference type="InterPro" id="IPR036398">
    <property type="entry name" value="CA_dom_sf"/>
</dbReference>
<name>A0ABR3VTN0_9PEZI</name>
<keyword evidence="7" id="KW-0732">Signal</keyword>
<dbReference type="InterPro" id="IPR041891">
    <property type="entry name" value="Alpha_CA_prokaryot-like"/>
</dbReference>
<comment type="catalytic activity">
    <reaction evidence="6">
        <text>hydrogencarbonate + H(+) = CO2 + H2O</text>
        <dbReference type="Rhea" id="RHEA:10748"/>
        <dbReference type="ChEBI" id="CHEBI:15377"/>
        <dbReference type="ChEBI" id="CHEBI:15378"/>
        <dbReference type="ChEBI" id="CHEBI:16526"/>
        <dbReference type="ChEBI" id="CHEBI:17544"/>
        <dbReference type="EC" id="4.2.1.1"/>
    </reaction>
</comment>
<dbReference type="PANTHER" id="PTHR18952">
    <property type="entry name" value="CARBONIC ANHYDRASE"/>
    <property type="match status" value="1"/>
</dbReference>
<evidence type="ECO:0000256" key="3">
    <source>
        <dbReference type="ARBA" id="ARBA00022723"/>
    </source>
</evidence>
<comment type="similarity">
    <text evidence="1">Belongs to the alpha-carbonic anhydrase family.</text>
</comment>
<evidence type="ECO:0000256" key="5">
    <source>
        <dbReference type="ARBA" id="ARBA00023239"/>
    </source>
</evidence>
<comment type="caution">
    <text evidence="9">The sequence shown here is derived from an EMBL/GenBank/DDBJ whole genome shotgun (WGS) entry which is preliminary data.</text>
</comment>
<reference evidence="9 10" key="1">
    <citation type="journal article" date="2024" name="Commun. Biol.">
        <title>Comparative genomic analysis of thermophilic fungi reveals convergent evolutionary adaptations and gene losses.</title>
        <authorList>
            <person name="Steindorff A.S."/>
            <person name="Aguilar-Pontes M.V."/>
            <person name="Robinson A.J."/>
            <person name="Andreopoulos B."/>
            <person name="LaButti K."/>
            <person name="Kuo A."/>
            <person name="Mondo S."/>
            <person name="Riley R."/>
            <person name="Otillar R."/>
            <person name="Haridas S."/>
            <person name="Lipzen A."/>
            <person name="Grimwood J."/>
            <person name="Schmutz J."/>
            <person name="Clum A."/>
            <person name="Reid I.D."/>
            <person name="Moisan M.C."/>
            <person name="Butler G."/>
            <person name="Nguyen T.T.M."/>
            <person name="Dewar K."/>
            <person name="Conant G."/>
            <person name="Drula E."/>
            <person name="Henrissat B."/>
            <person name="Hansel C."/>
            <person name="Singer S."/>
            <person name="Hutchinson M.I."/>
            <person name="de Vries R.P."/>
            <person name="Natvig D.O."/>
            <person name="Powell A.J."/>
            <person name="Tsang A."/>
            <person name="Grigoriev I.V."/>
        </authorList>
    </citation>
    <scope>NUCLEOTIDE SEQUENCE [LARGE SCALE GENOMIC DNA]</scope>
    <source>
        <strain evidence="9 10">ATCC 24622</strain>
    </source>
</reference>
<dbReference type="PROSITE" id="PS51144">
    <property type="entry name" value="ALPHA_CA_2"/>
    <property type="match status" value="1"/>
</dbReference>
<dbReference type="Pfam" id="PF00194">
    <property type="entry name" value="Carb_anhydrase"/>
    <property type="match status" value="2"/>
</dbReference>
<evidence type="ECO:0000259" key="8">
    <source>
        <dbReference type="PROSITE" id="PS51144"/>
    </source>
</evidence>
<dbReference type="EMBL" id="JAZHXJ010001329">
    <property type="protein sequence ID" value="KAL1844991.1"/>
    <property type="molecule type" value="Genomic_DNA"/>
</dbReference>
<dbReference type="SUPFAM" id="SSF51069">
    <property type="entry name" value="Carbonic anhydrase"/>
    <property type="match status" value="1"/>
</dbReference>
<dbReference type="Proteomes" id="UP001586593">
    <property type="component" value="Unassembled WGS sequence"/>
</dbReference>
<dbReference type="SMART" id="SM01057">
    <property type="entry name" value="Carb_anhydrase"/>
    <property type="match status" value="1"/>
</dbReference>
<keyword evidence="3" id="KW-0479">Metal-binding</keyword>
<sequence length="336" mass="35838">MAFVLRAVFAASVAARALASCAYGTHLFPRAEEGAVEINTFGYAGTVGPLNWASLDGGEANVLCATGTRQSPIDMVDGSFQMVPASDLRLEIADMPEGTEFENLGTTVEVVGRGGSLEVAGKTYEFQQFHFHLPSEHLDNGTSVALEMHMVWESPEKDVAVIGVFVDLDAGQAPPPAKRSVVPHGRPGHSLRRGLRRRQEASGEAAAVEEGFGGVQGFLTMPIVRPAATPSSLLETVFSQVEEIATPGSSVKTAPLVMSELVNTLLQGSFQSYSGSLTTPPCSEGVLWLIPTQKLQIRTATFEKVRSVIGFNARYPQNTPGEPNLLDIAATRAARR</sequence>
<accession>A0ABR3VTN0</accession>
<evidence type="ECO:0000256" key="7">
    <source>
        <dbReference type="SAM" id="SignalP"/>
    </source>
</evidence>
<protein>
    <recommendedName>
        <fullName evidence="2">carbonic anhydrase</fullName>
        <ecNumber evidence="2">4.2.1.1</ecNumber>
    </recommendedName>
</protein>